<proteinExistence type="predicted"/>
<evidence type="ECO:0000259" key="1">
    <source>
        <dbReference type="Pfam" id="PF01863"/>
    </source>
</evidence>
<dbReference type="PANTHER" id="PTHR30399">
    <property type="entry name" value="UNCHARACTERIZED PROTEIN YGJP"/>
    <property type="match status" value="1"/>
</dbReference>
<dbReference type="CDD" id="cd07344">
    <property type="entry name" value="M48_yhfN_like"/>
    <property type="match status" value="1"/>
</dbReference>
<comment type="caution">
    <text evidence="2">The sequence shown here is derived from an EMBL/GenBank/DDBJ whole genome shotgun (WGS) entry which is preliminary data.</text>
</comment>
<keyword evidence="3" id="KW-1185">Reference proteome</keyword>
<dbReference type="RefSeq" id="WP_387254784.1">
    <property type="nucleotide sequence ID" value="NZ_JBIALX010000016.1"/>
</dbReference>
<sequence length="257" mass="29569">MSTVAIGPRSLHLSGLDILVTESSARRTVSFTVERDATISAVVPPGVDDLVLAELVRAKRRWLYTKLAQRQTEAAERPSKRFITGEGFHYLGRSYRLQLVDDGPAPVQLIAGRLRLRRDDLDHAATHLASWYRDAGRRWLPPRIHPWADRMRAPLERIDVRALGYRWGSCGSARRVNLHWATMQLSSDLIDYVLVHELAHLHHPDHGPKFWQQVERVMPDYATRRARLDEAGARLWFPDSSASTRWRDSPDGWPRRH</sequence>
<gene>
    <name evidence="2" type="ORF">ACFYTH_29610</name>
</gene>
<dbReference type="Pfam" id="PF01863">
    <property type="entry name" value="YgjP-like"/>
    <property type="match status" value="1"/>
</dbReference>
<dbReference type="InterPro" id="IPR053136">
    <property type="entry name" value="UTP_pyrophosphatase-like"/>
</dbReference>
<reference evidence="2 3" key="1">
    <citation type="submission" date="2024-10" db="EMBL/GenBank/DDBJ databases">
        <title>The Natural Products Discovery Center: Release of the First 8490 Sequenced Strains for Exploring Actinobacteria Biosynthetic Diversity.</title>
        <authorList>
            <person name="Kalkreuter E."/>
            <person name="Kautsar S.A."/>
            <person name="Yang D."/>
            <person name="Bader C.D."/>
            <person name="Teijaro C.N."/>
            <person name="Fluegel L."/>
            <person name="Davis C.M."/>
            <person name="Simpson J.R."/>
            <person name="Lauterbach L."/>
            <person name="Steele A.D."/>
            <person name="Gui C."/>
            <person name="Meng S."/>
            <person name="Li G."/>
            <person name="Viehrig K."/>
            <person name="Ye F."/>
            <person name="Su P."/>
            <person name="Kiefer A.F."/>
            <person name="Nichols A."/>
            <person name="Cepeda A.J."/>
            <person name="Yan W."/>
            <person name="Fan B."/>
            <person name="Jiang Y."/>
            <person name="Adhikari A."/>
            <person name="Zheng C.-J."/>
            <person name="Schuster L."/>
            <person name="Cowan T.M."/>
            <person name="Smanski M.J."/>
            <person name="Chevrette M.G."/>
            <person name="De Carvalho L.P.S."/>
            <person name="Shen B."/>
        </authorList>
    </citation>
    <scope>NUCLEOTIDE SEQUENCE [LARGE SCALE GENOMIC DNA]</scope>
    <source>
        <strain evidence="2 3">NPDC004550</strain>
    </source>
</reference>
<dbReference type="Proteomes" id="UP001601521">
    <property type="component" value="Unassembled WGS sequence"/>
</dbReference>
<protein>
    <submittedName>
        <fullName evidence="2">M48 family metallopeptidase</fullName>
    </submittedName>
</protein>
<feature type="domain" description="YgjP-like metallopeptidase" evidence="1">
    <location>
        <begin position="27"/>
        <end position="230"/>
    </location>
</feature>
<organism evidence="2 3">
    <name type="scientific">Nocardia africana</name>
    <dbReference type="NCBI Taxonomy" id="134964"/>
    <lineage>
        <taxon>Bacteria</taxon>
        <taxon>Bacillati</taxon>
        <taxon>Actinomycetota</taxon>
        <taxon>Actinomycetes</taxon>
        <taxon>Mycobacteriales</taxon>
        <taxon>Nocardiaceae</taxon>
        <taxon>Nocardia</taxon>
    </lineage>
</organism>
<evidence type="ECO:0000313" key="2">
    <source>
        <dbReference type="EMBL" id="MFF0457540.1"/>
    </source>
</evidence>
<evidence type="ECO:0000313" key="3">
    <source>
        <dbReference type="Proteomes" id="UP001601521"/>
    </source>
</evidence>
<accession>A0ABW6NQW4</accession>
<dbReference type="InterPro" id="IPR002725">
    <property type="entry name" value="YgjP-like_metallopeptidase"/>
</dbReference>
<dbReference type="PANTHER" id="PTHR30399:SF1">
    <property type="entry name" value="UTP PYROPHOSPHATASE"/>
    <property type="match status" value="1"/>
</dbReference>
<name>A0ABW6NQW4_9NOCA</name>
<dbReference type="EMBL" id="JBIALX010000016">
    <property type="protein sequence ID" value="MFF0457540.1"/>
    <property type="molecule type" value="Genomic_DNA"/>
</dbReference>
<dbReference type="Gene3D" id="3.30.2010.10">
    <property type="entry name" value="Metalloproteases ('zincins'), catalytic domain"/>
    <property type="match status" value="1"/>
</dbReference>